<organism evidence="1 2">
    <name type="scientific">Panagrolaimus sp. PS1159</name>
    <dbReference type="NCBI Taxonomy" id="55785"/>
    <lineage>
        <taxon>Eukaryota</taxon>
        <taxon>Metazoa</taxon>
        <taxon>Ecdysozoa</taxon>
        <taxon>Nematoda</taxon>
        <taxon>Chromadorea</taxon>
        <taxon>Rhabditida</taxon>
        <taxon>Tylenchina</taxon>
        <taxon>Panagrolaimomorpha</taxon>
        <taxon>Panagrolaimoidea</taxon>
        <taxon>Panagrolaimidae</taxon>
        <taxon>Panagrolaimus</taxon>
    </lineage>
</organism>
<dbReference type="WBParaSite" id="PS1159_v2.g20676.t1">
    <property type="protein sequence ID" value="PS1159_v2.g20676.t1"/>
    <property type="gene ID" value="PS1159_v2.g20676"/>
</dbReference>
<evidence type="ECO:0000313" key="1">
    <source>
        <dbReference type="Proteomes" id="UP000887580"/>
    </source>
</evidence>
<reference evidence="2" key="1">
    <citation type="submission" date="2022-11" db="UniProtKB">
        <authorList>
            <consortium name="WormBaseParasite"/>
        </authorList>
    </citation>
    <scope>IDENTIFICATION</scope>
</reference>
<protein>
    <submittedName>
        <fullName evidence="2">Uncharacterized protein</fullName>
    </submittedName>
</protein>
<accession>A0AC35FTP4</accession>
<dbReference type="Proteomes" id="UP000887580">
    <property type="component" value="Unplaced"/>
</dbReference>
<sequence length="182" mass="20685">MPLSAVHFVQQQRPSSDSLSTLRNQIGPIFGAIFLSSVLLQKKPMILPRLKPSTVLPLARSLTISNYRPASQGNPQLFKEINRLAREGKWDAINNAPEPLLRGHAKEEASAVYVKVIQPEDPFSKYGGQPYGPWVFLVTRVAGYFGGLFILCKTYELIVPEQYRLHYKYRPKKHHHDDDGHH</sequence>
<proteinExistence type="predicted"/>
<evidence type="ECO:0000313" key="2">
    <source>
        <dbReference type="WBParaSite" id="PS1159_v2.g20676.t1"/>
    </source>
</evidence>
<name>A0AC35FTP4_9BILA</name>